<dbReference type="GO" id="GO:0003676">
    <property type="term" value="F:nucleic acid binding"/>
    <property type="evidence" value="ECO:0007669"/>
    <property type="project" value="InterPro"/>
</dbReference>
<feature type="compositionally biased region" description="Basic and acidic residues" evidence="1">
    <location>
        <begin position="231"/>
        <end position="244"/>
    </location>
</feature>
<evidence type="ECO:0000256" key="1">
    <source>
        <dbReference type="SAM" id="MobiDB-lite"/>
    </source>
</evidence>
<dbReference type="GO" id="GO:0015074">
    <property type="term" value="P:DNA integration"/>
    <property type="evidence" value="ECO:0007669"/>
    <property type="project" value="InterPro"/>
</dbReference>
<dbReference type="InterPro" id="IPR001584">
    <property type="entry name" value="Integrase_cat-core"/>
</dbReference>
<accession>A0A4D4K3N4</accession>
<feature type="compositionally biased region" description="Low complexity" evidence="1">
    <location>
        <begin position="11"/>
        <end position="22"/>
    </location>
</feature>
<dbReference type="Gene3D" id="3.30.420.10">
    <property type="entry name" value="Ribonuclease H-like superfamily/Ribonuclease H"/>
    <property type="match status" value="1"/>
</dbReference>
<dbReference type="PROSITE" id="PS50994">
    <property type="entry name" value="INTEGRASE"/>
    <property type="match status" value="1"/>
</dbReference>
<organism evidence="3 4">
    <name type="scientific">Streptomyces antimycoticus</name>
    <dbReference type="NCBI Taxonomy" id="68175"/>
    <lineage>
        <taxon>Bacteria</taxon>
        <taxon>Bacillati</taxon>
        <taxon>Actinomycetota</taxon>
        <taxon>Actinomycetes</taxon>
        <taxon>Kitasatosporales</taxon>
        <taxon>Streptomycetaceae</taxon>
        <taxon>Streptomyces</taxon>
        <taxon>Streptomyces violaceusniger group</taxon>
    </lineage>
</organism>
<comment type="caution">
    <text evidence="3">The sequence shown here is derived from an EMBL/GenBank/DDBJ whole genome shotgun (WGS) entry which is preliminary data.</text>
</comment>
<proteinExistence type="predicted"/>
<dbReference type="AlphaFoldDB" id="A0A4D4K3N4"/>
<evidence type="ECO:0000259" key="2">
    <source>
        <dbReference type="PROSITE" id="PS50994"/>
    </source>
</evidence>
<gene>
    <name evidence="3" type="ORF">SANT12839_021880</name>
</gene>
<dbReference type="InterPro" id="IPR012337">
    <property type="entry name" value="RNaseH-like_sf"/>
</dbReference>
<name>A0A4D4K3N4_9ACTN</name>
<feature type="region of interest" description="Disordered" evidence="1">
    <location>
        <begin position="218"/>
        <end position="244"/>
    </location>
</feature>
<feature type="domain" description="Integrase catalytic" evidence="2">
    <location>
        <begin position="64"/>
        <end position="237"/>
    </location>
</feature>
<dbReference type="SUPFAM" id="SSF53098">
    <property type="entry name" value="Ribonuclease H-like"/>
    <property type="match status" value="1"/>
</dbReference>
<protein>
    <recommendedName>
        <fullName evidence="2">Integrase catalytic domain-containing protein</fullName>
    </recommendedName>
</protein>
<evidence type="ECO:0000313" key="3">
    <source>
        <dbReference type="EMBL" id="GDY41306.1"/>
    </source>
</evidence>
<sequence>MRRARTRATTDQGGAQGADSAARPGNAGWGHRRIQGELIGLGHPIAASTVWEILNAAGIDPAPRRAGPTWREFLTNQAEGIIAADVFHLDTVVGRRLYALAFLEHGTRRLHISGLTAHPSRDWAVQQARNVAADLDTRMEALRFLPRDRDGKYGQSFDAVFEADGIDVIKSAPRAPRMNAHRERVIGSIRREAIDHILITNESHARHVLAAYQRHYNTHRPHRSRGQLPPDTHRQPTTPHDRDARRLLRTRVLGGVINEYRYAATV</sequence>
<dbReference type="InterPro" id="IPR036397">
    <property type="entry name" value="RNaseH_sf"/>
</dbReference>
<feature type="region of interest" description="Disordered" evidence="1">
    <location>
        <begin position="1"/>
        <end position="29"/>
    </location>
</feature>
<evidence type="ECO:0000313" key="4">
    <source>
        <dbReference type="Proteomes" id="UP000299290"/>
    </source>
</evidence>
<keyword evidence="4" id="KW-1185">Reference proteome</keyword>
<dbReference type="Proteomes" id="UP000299290">
    <property type="component" value="Unassembled WGS sequence"/>
</dbReference>
<reference evidence="3 4" key="1">
    <citation type="journal article" date="2020" name="Int. J. Syst. Evol. Microbiol.">
        <title>Reclassification of Streptomyces castelarensis and Streptomyces sporoclivatus as later heterotypic synonyms of Streptomyces antimycoticus.</title>
        <authorList>
            <person name="Komaki H."/>
            <person name="Tamura T."/>
        </authorList>
    </citation>
    <scope>NUCLEOTIDE SEQUENCE [LARGE SCALE GENOMIC DNA]</scope>
    <source>
        <strain evidence="3 4">NBRC 12839</strain>
    </source>
</reference>
<dbReference type="EMBL" id="BJHV01000001">
    <property type="protein sequence ID" value="GDY41306.1"/>
    <property type="molecule type" value="Genomic_DNA"/>
</dbReference>
<dbReference type="Pfam" id="PF13683">
    <property type="entry name" value="rve_3"/>
    <property type="match status" value="1"/>
</dbReference>